<dbReference type="EMBL" id="CACTIH010000013">
    <property type="protein sequence ID" value="CAA2934340.1"/>
    <property type="molecule type" value="Genomic_DNA"/>
</dbReference>
<organism evidence="2 3">
    <name type="scientific">Olea europaea subsp. europaea</name>
    <dbReference type="NCBI Taxonomy" id="158383"/>
    <lineage>
        <taxon>Eukaryota</taxon>
        <taxon>Viridiplantae</taxon>
        <taxon>Streptophyta</taxon>
        <taxon>Embryophyta</taxon>
        <taxon>Tracheophyta</taxon>
        <taxon>Spermatophyta</taxon>
        <taxon>Magnoliopsida</taxon>
        <taxon>eudicotyledons</taxon>
        <taxon>Gunneridae</taxon>
        <taxon>Pentapetalae</taxon>
        <taxon>asterids</taxon>
        <taxon>lamiids</taxon>
        <taxon>Lamiales</taxon>
        <taxon>Oleaceae</taxon>
        <taxon>Oleeae</taxon>
        <taxon>Olea</taxon>
    </lineage>
</organism>
<sequence length="150" mass="16724">MAMKGQWSSVNEDDEESDNEKYSGGDGGNESAKDIIEDHICVVYEDTPVNAYPIFDRDAFSTPRVVVDSSHVHIPSFPNNNIHLLISYTDSVDGSPSNVGEKVDKQCSEIKKYIDLKYGIERRFNEMETSLSGNGQPFKLYAQTVTGTIH</sequence>
<name>A0A8S0P7W9_OLEEU</name>
<comment type="caution">
    <text evidence="2">The sequence shown here is derived from an EMBL/GenBank/DDBJ whole genome shotgun (WGS) entry which is preliminary data.</text>
</comment>
<gene>
    <name evidence="2" type="ORF">OLEA9_A088510</name>
</gene>
<dbReference type="AlphaFoldDB" id="A0A8S0P7W9"/>
<reference evidence="2 3" key="1">
    <citation type="submission" date="2019-12" db="EMBL/GenBank/DDBJ databases">
        <authorList>
            <person name="Alioto T."/>
            <person name="Alioto T."/>
            <person name="Gomez Garrido J."/>
        </authorList>
    </citation>
    <scope>NUCLEOTIDE SEQUENCE [LARGE SCALE GENOMIC DNA]</scope>
</reference>
<protein>
    <submittedName>
        <fullName evidence="2">Uncharacterized protein</fullName>
    </submittedName>
</protein>
<keyword evidence="3" id="KW-1185">Reference proteome</keyword>
<evidence type="ECO:0000313" key="3">
    <source>
        <dbReference type="Proteomes" id="UP000594638"/>
    </source>
</evidence>
<proteinExistence type="predicted"/>
<accession>A0A8S0P7W9</accession>
<dbReference type="Gramene" id="OE9A088510T1">
    <property type="protein sequence ID" value="OE9A088510C1"/>
    <property type="gene ID" value="OE9A088510"/>
</dbReference>
<evidence type="ECO:0000313" key="2">
    <source>
        <dbReference type="EMBL" id="CAA2934340.1"/>
    </source>
</evidence>
<feature type="region of interest" description="Disordered" evidence="1">
    <location>
        <begin position="1"/>
        <end position="30"/>
    </location>
</feature>
<evidence type="ECO:0000256" key="1">
    <source>
        <dbReference type="SAM" id="MobiDB-lite"/>
    </source>
</evidence>
<dbReference type="Proteomes" id="UP000594638">
    <property type="component" value="Unassembled WGS sequence"/>
</dbReference>